<accession>A0ABN3KCY3</accession>
<keyword evidence="3" id="KW-1185">Reference proteome</keyword>
<gene>
    <name evidence="2" type="ORF">GCM10010191_89170</name>
</gene>
<evidence type="ECO:0008006" key="4">
    <source>
        <dbReference type="Google" id="ProtNLM"/>
    </source>
</evidence>
<feature type="transmembrane region" description="Helical" evidence="1">
    <location>
        <begin position="35"/>
        <end position="57"/>
    </location>
</feature>
<proteinExistence type="predicted"/>
<dbReference type="RefSeq" id="WP_344597795.1">
    <property type="nucleotide sequence ID" value="NZ_BAAARW010000044.1"/>
</dbReference>
<evidence type="ECO:0000313" key="2">
    <source>
        <dbReference type="EMBL" id="GAA2456023.1"/>
    </source>
</evidence>
<comment type="caution">
    <text evidence="2">The sequence shown here is derived from an EMBL/GenBank/DDBJ whole genome shotgun (WGS) entry which is preliminary data.</text>
</comment>
<reference evidence="2 3" key="1">
    <citation type="journal article" date="2019" name="Int. J. Syst. Evol. Microbiol.">
        <title>The Global Catalogue of Microorganisms (GCM) 10K type strain sequencing project: providing services to taxonomists for standard genome sequencing and annotation.</title>
        <authorList>
            <consortium name="The Broad Institute Genomics Platform"/>
            <consortium name="The Broad Institute Genome Sequencing Center for Infectious Disease"/>
            <person name="Wu L."/>
            <person name="Ma J."/>
        </authorList>
    </citation>
    <scope>NUCLEOTIDE SEQUENCE [LARGE SCALE GENOMIC DNA]</scope>
    <source>
        <strain evidence="2 3">JCM 3325</strain>
    </source>
</reference>
<keyword evidence="1" id="KW-1133">Transmembrane helix</keyword>
<keyword evidence="1" id="KW-0472">Membrane</keyword>
<protein>
    <recommendedName>
        <fullName evidence="4">DUF4235 domain-containing protein</fullName>
    </recommendedName>
</protein>
<dbReference type="Proteomes" id="UP001501231">
    <property type="component" value="Unassembled WGS sequence"/>
</dbReference>
<sequence>MKHLNAVAVLIAITLVGRLEEVRENARNGSDRGASVVETIILVAGFAGLAFTIYLAVKGKVHNWINKIPG</sequence>
<dbReference type="EMBL" id="BAAARW010000044">
    <property type="protein sequence ID" value="GAA2456023.1"/>
    <property type="molecule type" value="Genomic_DNA"/>
</dbReference>
<keyword evidence="1" id="KW-0812">Transmembrane</keyword>
<evidence type="ECO:0000256" key="1">
    <source>
        <dbReference type="SAM" id="Phobius"/>
    </source>
</evidence>
<organism evidence="2 3">
    <name type="scientific">Actinomadura vinacea</name>
    <dbReference type="NCBI Taxonomy" id="115336"/>
    <lineage>
        <taxon>Bacteria</taxon>
        <taxon>Bacillati</taxon>
        <taxon>Actinomycetota</taxon>
        <taxon>Actinomycetes</taxon>
        <taxon>Streptosporangiales</taxon>
        <taxon>Thermomonosporaceae</taxon>
        <taxon>Actinomadura</taxon>
    </lineage>
</organism>
<evidence type="ECO:0000313" key="3">
    <source>
        <dbReference type="Proteomes" id="UP001501231"/>
    </source>
</evidence>
<name>A0ABN3KCY3_9ACTN</name>